<feature type="compositionally biased region" description="Polar residues" evidence="2">
    <location>
        <begin position="288"/>
        <end position="301"/>
    </location>
</feature>
<dbReference type="EnsemblMetazoa" id="AALFPA23_021624.R31987">
    <property type="protein sequence ID" value="AALFPA23_021624.P31987"/>
    <property type="gene ID" value="AALFPA23_021624"/>
</dbReference>
<evidence type="ECO:0000256" key="2">
    <source>
        <dbReference type="SAM" id="MobiDB-lite"/>
    </source>
</evidence>
<keyword evidence="1" id="KW-0479">Metal-binding</keyword>
<dbReference type="RefSeq" id="XP_062701277.1">
    <property type="nucleotide sequence ID" value="XM_062845293.1"/>
</dbReference>
<feature type="region of interest" description="Disordered" evidence="2">
    <location>
        <begin position="232"/>
        <end position="301"/>
    </location>
</feature>
<evidence type="ECO:0000313" key="5">
    <source>
        <dbReference type="Proteomes" id="UP000069940"/>
    </source>
</evidence>
<name>A0ABM1ZTY1_AEDAL</name>
<dbReference type="PROSITE" id="PS50158">
    <property type="entry name" value="ZF_CCHC"/>
    <property type="match status" value="1"/>
</dbReference>
<keyword evidence="5" id="KW-1185">Reference proteome</keyword>
<keyword evidence="1" id="KW-0863">Zinc-finger</keyword>
<evidence type="ECO:0000313" key="4">
    <source>
        <dbReference type="EnsemblMetazoa" id="AALFPA23_021624.P31987"/>
    </source>
</evidence>
<keyword evidence="1" id="KW-0862">Zinc</keyword>
<dbReference type="SMART" id="SM00343">
    <property type="entry name" value="ZnF_C2HC"/>
    <property type="match status" value="2"/>
</dbReference>
<dbReference type="Proteomes" id="UP000069940">
    <property type="component" value="Unassembled WGS sequence"/>
</dbReference>
<dbReference type="SUPFAM" id="SSF57756">
    <property type="entry name" value="Retrovirus zinc finger-like domains"/>
    <property type="match status" value="1"/>
</dbReference>
<evidence type="ECO:0000259" key="3">
    <source>
        <dbReference type="PROSITE" id="PS50158"/>
    </source>
</evidence>
<dbReference type="Pfam" id="PF03732">
    <property type="entry name" value="Retrotrans_gag"/>
    <property type="match status" value="1"/>
</dbReference>
<evidence type="ECO:0000256" key="1">
    <source>
        <dbReference type="PROSITE-ProRule" id="PRU00047"/>
    </source>
</evidence>
<sequence length="776" mass="88403">MEYYRINANELEEDELNYELSLRGHPTDGQLNTRQRTLRNLLRENEQYFVNVMQVCSQTISNDFALIPHRLREIEQKLRNGPAPECLSRLVHYHKRVRRYVSVSVMEHENKIELLELISNLANRYYRVDLNFLAGYVPVNRLTGTSNSAYQSWTDAAVGNQSTHTQGHLANETQINETTVPEEGSQPVDMNNLVNPFARSEPVVSVIPDKNPDLIDFDPRVELAMPTNPGAVASGPVVRSPEIFDQPRSSAVDPESRIWRPSAPPKPNSGLWNDANAAQPSFADNPANDVQTARSAPDQQVNSSNYVHISQIENYVQTCVSRVLSQLQQPQGRMLGQNDAVMGNLAQQLTNVNLQNHSTAYGSAERSALILNQPAPPLQLNSNGMSCPPAYRVRGDRIIERSVGPDARVSTPRLQPEVPLDSQFSPVVASNYPPRQERPAGINPMNMNCAQPHVSGSGGVFRTPRHDAGPQSSFGSGLPIRRLPHQQCNIIEKWPKFTGESNSVPVIDFLKQIEMLCRSYGIEKEDLRIHAHLLFRDDAYVWYTTYEERFNTWDTLVFYLKMRYDNPNRDRLLREEMRNRKQRPNERFSAFLTEMETLAKRMMKPMTESEKYDIIIENMKVSYKRRLALEPIHSLEHLAQLCYKFDALESTLYSPKGPVRPGTVNQLGVEEEEVVLLEEEPEFEEVLALRAKTNRPVPGQKTNLNRTMAEKPREGLESIPSSVLCWNCRRTGHLWRDCDKRKTIFCHVCGQADTTAFRCPNQHNLPIKEDIESKNE</sequence>
<reference evidence="5" key="1">
    <citation type="journal article" date="2015" name="Proc. Natl. Acad. Sci. U.S.A.">
        <title>Genome sequence of the Asian Tiger mosquito, Aedes albopictus, reveals insights into its biology, genetics, and evolution.</title>
        <authorList>
            <person name="Chen X.G."/>
            <person name="Jiang X."/>
            <person name="Gu J."/>
            <person name="Xu M."/>
            <person name="Wu Y."/>
            <person name="Deng Y."/>
            <person name="Zhang C."/>
            <person name="Bonizzoni M."/>
            <person name="Dermauw W."/>
            <person name="Vontas J."/>
            <person name="Armbruster P."/>
            <person name="Huang X."/>
            <person name="Yang Y."/>
            <person name="Zhang H."/>
            <person name="He W."/>
            <person name="Peng H."/>
            <person name="Liu Y."/>
            <person name="Wu K."/>
            <person name="Chen J."/>
            <person name="Lirakis M."/>
            <person name="Topalis P."/>
            <person name="Van Leeuwen T."/>
            <person name="Hall A.B."/>
            <person name="Jiang X."/>
            <person name="Thorpe C."/>
            <person name="Mueller R.L."/>
            <person name="Sun C."/>
            <person name="Waterhouse R.M."/>
            <person name="Yan G."/>
            <person name="Tu Z.J."/>
            <person name="Fang X."/>
            <person name="James A.A."/>
        </authorList>
    </citation>
    <scope>NUCLEOTIDE SEQUENCE [LARGE SCALE GENOMIC DNA]</scope>
    <source>
        <strain evidence="5">Foshan</strain>
    </source>
</reference>
<dbReference type="GeneID" id="134285137"/>
<protein>
    <recommendedName>
        <fullName evidence="3">CCHC-type domain-containing protein</fullName>
    </recommendedName>
</protein>
<dbReference type="InterPro" id="IPR036875">
    <property type="entry name" value="Znf_CCHC_sf"/>
</dbReference>
<dbReference type="InterPro" id="IPR005162">
    <property type="entry name" value="Retrotrans_gag_dom"/>
</dbReference>
<dbReference type="InterPro" id="IPR001878">
    <property type="entry name" value="Znf_CCHC"/>
</dbReference>
<accession>A0ABM1ZTY1</accession>
<organism evidence="4 5">
    <name type="scientific">Aedes albopictus</name>
    <name type="common">Asian tiger mosquito</name>
    <name type="synonym">Stegomyia albopicta</name>
    <dbReference type="NCBI Taxonomy" id="7160"/>
    <lineage>
        <taxon>Eukaryota</taxon>
        <taxon>Metazoa</taxon>
        <taxon>Ecdysozoa</taxon>
        <taxon>Arthropoda</taxon>
        <taxon>Hexapoda</taxon>
        <taxon>Insecta</taxon>
        <taxon>Pterygota</taxon>
        <taxon>Neoptera</taxon>
        <taxon>Endopterygota</taxon>
        <taxon>Diptera</taxon>
        <taxon>Nematocera</taxon>
        <taxon>Culicoidea</taxon>
        <taxon>Culicidae</taxon>
        <taxon>Culicinae</taxon>
        <taxon>Aedini</taxon>
        <taxon>Aedes</taxon>
        <taxon>Stegomyia</taxon>
    </lineage>
</organism>
<dbReference type="Gene3D" id="4.10.60.10">
    <property type="entry name" value="Zinc finger, CCHC-type"/>
    <property type="match status" value="1"/>
</dbReference>
<proteinExistence type="predicted"/>
<reference evidence="4" key="2">
    <citation type="submission" date="2025-05" db="UniProtKB">
        <authorList>
            <consortium name="EnsemblMetazoa"/>
        </authorList>
    </citation>
    <scope>IDENTIFICATION</scope>
    <source>
        <strain evidence="4">Foshan</strain>
    </source>
</reference>
<feature type="domain" description="CCHC-type" evidence="3">
    <location>
        <begin position="725"/>
        <end position="740"/>
    </location>
</feature>